<evidence type="ECO:0000313" key="5">
    <source>
        <dbReference type="EMBL" id="QHS97706.1"/>
    </source>
</evidence>
<comment type="catalytic activity">
    <reaction evidence="4">
        <text>a 5'-end triphospho-ribonucleoside in mRNA + H2O = a 5'-end diphospho-ribonucleoside in mRNA + phosphate + H(+)</text>
        <dbReference type="Rhea" id="RHEA:67004"/>
        <dbReference type="Rhea" id="RHEA-COMP:17164"/>
        <dbReference type="Rhea" id="RHEA-COMP:17165"/>
        <dbReference type="ChEBI" id="CHEBI:15377"/>
        <dbReference type="ChEBI" id="CHEBI:15378"/>
        <dbReference type="ChEBI" id="CHEBI:43474"/>
        <dbReference type="ChEBI" id="CHEBI:167616"/>
        <dbReference type="ChEBI" id="CHEBI:167618"/>
        <dbReference type="EC" id="3.6.1.74"/>
    </reaction>
    <physiologicalReaction direction="left-to-right" evidence="4">
        <dbReference type="Rhea" id="RHEA:67005"/>
    </physiologicalReaction>
</comment>
<evidence type="ECO:0000256" key="3">
    <source>
        <dbReference type="ARBA" id="ARBA00035028"/>
    </source>
</evidence>
<dbReference type="InterPro" id="IPR033469">
    <property type="entry name" value="CYTH-like_dom_sf"/>
</dbReference>
<dbReference type="AlphaFoldDB" id="A0A6C0BZT2"/>
<dbReference type="EC" id="3.6.1.74" evidence="3"/>
<dbReference type="EMBL" id="MN739302">
    <property type="protein sequence ID" value="QHS97706.1"/>
    <property type="molecule type" value="Genomic_DNA"/>
</dbReference>
<dbReference type="SUPFAM" id="SSF55154">
    <property type="entry name" value="CYTH-like phosphatases"/>
    <property type="match status" value="1"/>
</dbReference>
<protein>
    <recommendedName>
        <fullName evidence="3">mRNA 5'-phosphatase</fullName>
        <ecNumber evidence="3">3.6.1.74</ecNumber>
    </recommendedName>
</protein>
<dbReference type="GO" id="GO:0006397">
    <property type="term" value="P:mRNA processing"/>
    <property type="evidence" value="ECO:0007669"/>
    <property type="project" value="UniProtKB-KW"/>
</dbReference>
<dbReference type="GO" id="GO:0140818">
    <property type="term" value="F:mRNA 5'-triphosphate monophosphatase activity"/>
    <property type="evidence" value="ECO:0007669"/>
    <property type="project" value="UniProtKB-EC"/>
</dbReference>
<organism evidence="5">
    <name type="scientific">viral metagenome</name>
    <dbReference type="NCBI Taxonomy" id="1070528"/>
    <lineage>
        <taxon>unclassified sequences</taxon>
        <taxon>metagenomes</taxon>
        <taxon>organismal metagenomes</taxon>
    </lineage>
</organism>
<evidence type="ECO:0000256" key="4">
    <source>
        <dbReference type="ARBA" id="ARBA00047740"/>
    </source>
</evidence>
<dbReference type="Gene3D" id="3.20.100.10">
    <property type="entry name" value="mRNA triphosphatase Cet1-like"/>
    <property type="match status" value="1"/>
</dbReference>
<evidence type="ECO:0000256" key="2">
    <source>
        <dbReference type="ARBA" id="ARBA00022801"/>
    </source>
</evidence>
<sequence length="318" mass="36118">MSEASRRAFVALSPLSSHPMHRDVLSEFTHLRDVAMQVAELIADVRVHMDTPKSADATLELEARFGNITDTQFHPNVGKETFCGILQLLESFPRWSRVTPWQETQDVFYTAELPNEYGGEPGKTYLIRTSVGVDASNQDIQIVHNYKQRLRNVDMELCHMDGESCCMNVTRDRVSDGFDVRVSASLEQKLPHHILPIAVSPEMVRIKQRKRFFLHSLGVEGDTFSFDVSLVYTGKTKSEAEQKQSQQVAPSFEIEVECLKPNEYLRTTGGEDIMLALSLILKCYDFSAAMHTSTNVTYKPTFRRQAGRDSKHKFPILK</sequence>
<accession>A0A6C0BZT2</accession>
<evidence type="ECO:0000256" key="1">
    <source>
        <dbReference type="ARBA" id="ARBA00022664"/>
    </source>
</evidence>
<name>A0A6C0BZT2_9ZZZZ</name>
<dbReference type="GO" id="GO:0004651">
    <property type="term" value="F:polynucleotide 5'-phosphatase activity"/>
    <property type="evidence" value="ECO:0007669"/>
    <property type="project" value="InterPro"/>
</dbReference>
<keyword evidence="1" id="KW-0507">mRNA processing</keyword>
<proteinExistence type="predicted"/>
<dbReference type="InterPro" id="IPR037009">
    <property type="entry name" value="mRNA_triPase_Cet1_sf"/>
</dbReference>
<keyword evidence="2" id="KW-0378">Hydrolase</keyword>
<reference evidence="5" key="1">
    <citation type="journal article" date="2020" name="Nature">
        <title>Giant virus diversity and host interactions through global metagenomics.</title>
        <authorList>
            <person name="Schulz F."/>
            <person name="Roux S."/>
            <person name="Paez-Espino D."/>
            <person name="Jungbluth S."/>
            <person name="Walsh D.A."/>
            <person name="Denef V.J."/>
            <person name="McMahon K.D."/>
            <person name="Konstantinidis K.T."/>
            <person name="Eloe-Fadrosh E.A."/>
            <person name="Kyrpides N.C."/>
            <person name="Woyke T."/>
        </authorList>
    </citation>
    <scope>NUCLEOTIDE SEQUENCE</scope>
    <source>
        <strain evidence="5">GVMAG-M-3300020182-33</strain>
    </source>
</reference>